<dbReference type="GO" id="GO:0003954">
    <property type="term" value="F:NADH dehydrogenase activity"/>
    <property type="evidence" value="ECO:0007669"/>
    <property type="project" value="TreeGrafter"/>
</dbReference>
<evidence type="ECO:0000256" key="5">
    <source>
        <dbReference type="ARBA" id="ARBA00023014"/>
    </source>
</evidence>
<keyword evidence="5" id="KW-0411">Iron-sulfur</keyword>
<dbReference type="EMBL" id="JASCXX010000039">
    <property type="protein sequence ID" value="MDI6451549.1"/>
    <property type="molecule type" value="Genomic_DNA"/>
</dbReference>
<dbReference type="PROSITE" id="PS00198">
    <property type="entry name" value="4FE4S_FER_1"/>
    <property type="match status" value="1"/>
</dbReference>
<keyword evidence="8" id="KW-1185">Reference proteome</keyword>
<evidence type="ECO:0000313" key="8">
    <source>
        <dbReference type="Proteomes" id="UP001431776"/>
    </source>
</evidence>
<gene>
    <name evidence="7" type="ORF">QJ522_20980</name>
</gene>
<dbReference type="PANTHER" id="PTHR10849:SF35">
    <property type="entry name" value="FORMATE HYDROGENLYASE SUBUNIT 6-RELATED"/>
    <property type="match status" value="1"/>
</dbReference>
<dbReference type="PROSITE" id="PS51379">
    <property type="entry name" value="4FE4S_FER_2"/>
    <property type="match status" value="2"/>
</dbReference>
<keyword evidence="3" id="KW-0677">Repeat</keyword>
<accession>A0AAW6U6I1</accession>
<feature type="domain" description="4Fe-4S ferredoxin-type" evidence="6">
    <location>
        <begin position="38"/>
        <end position="67"/>
    </location>
</feature>
<evidence type="ECO:0000256" key="3">
    <source>
        <dbReference type="ARBA" id="ARBA00022737"/>
    </source>
</evidence>
<comment type="caution">
    <text evidence="7">The sequence shown here is derived from an EMBL/GenBank/DDBJ whole genome shotgun (WGS) entry which is preliminary data.</text>
</comment>
<keyword evidence="4" id="KW-0408">Iron</keyword>
<dbReference type="PANTHER" id="PTHR10849">
    <property type="entry name" value="NADH DEHYDROGENASE UBIQUINONE IRON-SULFUR PROTEIN 8, MITOCHONDRIAL"/>
    <property type="match status" value="1"/>
</dbReference>
<organism evidence="7 8">
    <name type="scientific">Anaerobaca lacustris</name>
    <dbReference type="NCBI Taxonomy" id="3044600"/>
    <lineage>
        <taxon>Bacteria</taxon>
        <taxon>Pseudomonadati</taxon>
        <taxon>Planctomycetota</taxon>
        <taxon>Phycisphaerae</taxon>
        <taxon>Sedimentisphaerales</taxon>
        <taxon>Anaerobacaceae</taxon>
        <taxon>Anaerobaca</taxon>
    </lineage>
</organism>
<dbReference type="GO" id="GO:0016020">
    <property type="term" value="C:membrane"/>
    <property type="evidence" value="ECO:0007669"/>
    <property type="project" value="InterPro"/>
</dbReference>
<evidence type="ECO:0000256" key="2">
    <source>
        <dbReference type="ARBA" id="ARBA00022723"/>
    </source>
</evidence>
<evidence type="ECO:0000256" key="4">
    <source>
        <dbReference type="ARBA" id="ARBA00023004"/>
    </source>
</evidence>
<dbReference type="Gene3D" id="3.30.70.3270">
    <property type="match status" value="1"/>
</dbReference>
<dbReference type="GO" id="GO:0051539">
    <property type="term" value="F:4 iron, 4 sulfur cluster binding"/>
    <property type="evidence" value="ECO:0007669"/>
    <property type="project" value="UniProtKB-KW"/>
</dbReference>
<keyword evidence="1" id="KW-0004">4Fe-4S</keyword>
<dbReference type="AlphaFoldDB" id="A0AAW6U6I1"/>
<evidence type="ECO:0000259" key="6">
    <source>
        <dbReference type="PROSITE" id="PS51379"/>
    </source>
</evidence>
<feature type="domain" description="4Fe-4S ferredoxin-type" evidence="6">
    <location>
        <begin position="74"/>
        <end position="104"/>
    </location>
</feature>
<dbReference type="RefSeq" id="WP_349246959.1">
    <property type="nucleotide sequence ID" value="NZ_JASCXX010000039.1"/>
</dbReference>
<evidence type="ECO:0000313" key="7">
    <source>
        <dbReference type="EMBL" id="MDI6451549.1"/>
    </source>
</evidence>
<dbReference type="Proteomes" id="UP001431776">
    <property type="component" value="Unassembled WGS sequence"/>
</dbReference>
<dbReference type="Pfam" id="PF12838">
    <property type="entry name" value="Fer4_7"/>
    <property type="match status" value="1"/>
</dbReference>
<dbReference type="SUPFAM" id="SSF54862">
    <property type="entry name" value="4Fe-4S ferredoxins"/>
    <property type="match status" value="1"/>
</dbReference>
<dbReference type="InterPro" id="IPR017896">
    <property type="entry name" value="4Fe4S_Fe-S-bd"/>
</dbReference>
<keyword evidence="2" id="KW-0479">Metal-binding</keyword>
<evidence type="ECO:0000256" key="1">
    <source>
        <dbReference type="ARBA" id="ARBA00022485"/>
    </source>
</evidence>
<dbReference type="GO" id="GO:0046872">
    <property type="term" value="F:metal ion binding"/>
    <property type="evidence" value="ECO:0007669"/>
    <property type="project" value="UniProtKB-KW"/>
</dbReference>
<dbReference type="InterPro" id="IPR017900">
    <property type="entry name" value="4Fe4S_Fe_S_CS"/>
</dbReference>
<dbReference type="InterPro" id="IPR010226">
    <property type="entry name" value="NADH_quinone_OxRdtase_chainI"/>
</dbReference>
<reference evidence="7" key="1">
    <citation type="submission" date="2023-05" db="EMBL/GenBank/DDBJ databases">
        <title>Anaerotaeda fermentans gen. nov., sp. nov., a novel anaerobic planctomycete of the new family within the order Sedimentisphaerales isolated from Taman Peninsula, Russia.</title>
        <authorList>
            <person name="Khomyakova M.A."/>
            <person name="Merkel A.Y."/>
            <person name="Slobodkin A.I."/>
        </authorList>
    </citation>
    <scope>NUCLEOTIDE SEQUENCE</scope>
    <source>
        <strain evidence="7">M17dextr</strain>
    </source>
</reference>
<name>A0AAW6U6I1_9BACT</name>
<dbReference type="GO" id="GO:0009060">
    <property type="term" value="P:aerobic respiration"/>
    <property type="evidence" value="ECO:0007669"/>
    <property type="project" value="TreeGrafter"/>
</dbReference>
<sequence length="200" mass="22199">MKLPKLRELKEAVTAVLSPRFTTRFPATPCVVPERYRGKPEFDSEACVGCGACVNVCPTSALTLVDFDGDQPTRQITLRYDTCIFCGNCHDNCTTQDGIRLSGQWDMAGLSRETMAETHEYELQRCERCGTTIGTKKHLTWLCDRLGPLAYANPSLLLAKTGELAAEPVDGLAAQVTEVRTGDFMRLLCPKCKYELNVRL</sequence>
<protein>
    <submittedName>
        <fullName evidence="7">4Fe-4S binding protein</fullName>
    </submittedName>
</protein>
<proteinExistence type="predicted"/>